<evidence type="ECO:0000313" key="2">
    <source>
        <dbReference type="Proteomes" id="UP000028045"/>
    </source>
</evidence>
<organism evidence="1 2">
    <name type="scientific">Stachybotrys chartarum (strain CBS 109288 / IBT 7711)</name>
    <name type="common">Toxic black mold</name>
    <name type="synonym">Stilbospora chartarum</name>
    <dbReference type="NCBI Taxonomy" id="1280523"/>
    <lineage>
        <taxon>Eukaryota</taxon>
        <taxon>Fungi</taxon>
        <taxon>Dikarya</taxon>
        <taxon>Ascomycota</taxon>
        <taxon>Pezizomycotina</taxon>
        <taxon>Sordariomycetes</taxon>
        <taxon>Hypocreomycetidae</taxon>
        <taxon>Hypocreales</taxon>
        <taxon>Stachybotryaceae</taxon>
        <taxon>Stachybotrys</taxon>
    </lineage>
</organism>
<dbReference type="OrthoDB" id="3546297at2759"/>
<gene>
    <name evidence="1" type="ORF">S7711_11640</name>
</gene>
<name>A0A084AF74_STACB</name>
<dbReference type="HOGENOM" id="CLU_2544093_0_0_1"/>
<reference evidence="1 2" key="1">
    <citation type="journal article" date="2014" name="BMC Genomics">
        <title>Comparative genome sequencing reveals chemotype-specific gene clusters in the toxigenic black mold Stachybotrys.</title>
        <authorList>
            <person name="Semeiks J."/>
            <person name="Borek D."/>
            <person name="Otwinowski Z."/>
            <person name="Grishin N.V."/>
        </authorList>
    </citation>
    <scope>NUCLEOTIDE SEQUENCE [LARGE SCALE GENOMIC DNA]</scope>
    <source>
        <strain evidence="2">CBS 109288 / IBT 7711</strain>
    </source>
</reference>
<sequence>MAMETVSLLDDGEQASLQTDLTLHEKYNTRLIRTDVGMRSRIDPFQRWLHKRLRAFRYWRIVNKQDDLESSTASIRDYWSDGW</sequence>
<proteinExistence type="predicted"/>
<keyword evidence="2" id="KW-1185">Reference proteome</keyword>
<dbReference type="Proteomes" id="UP000028045">
    <property type="component" value="Unassembled WGS sequence"/>
</dbReference>
<protein>
    <submittedName>
        <fullName evidence="1">Uncharacterized protein</fullName>
    </submittedName>
</protein>
<dbReference type="AlphaFoldDB" id="A0A084AF74"/>
<dbReference type="EMBL" id="KL649561">
    <property type="protein sequence ID" value="KEY63953.1"/>
    <property type="molecule type" value="Genomic_DNA"/>
</dbReference>
<evidence type="ECO:0000313" key="1">
    <source>
        <dbReference type="EMBL" id="KEY63953.1"/>
    </source>
</evidence>
<accession>A0A084AF74</accession>